<evidence type="ECO:0000256" key="2">
    <source>
        <dbReference type="ARBA" id="ARBA00023125"/>
    </source>
</evidence>
<dbReference type="InterPro" id="IPR011008">
    <property type="entry name" value="Dimeric_a/b-barrel"/>
</dbReference>
<sequence length="147" mass="16681">MLDEKDELILEELKKDARMSTVDIARKTGLPRVTVHERIRKLKEKGVIKHFTTLLDYGKIGTPTTAFVLVSYDPHQQVTQRKLAEKLAKLDGVYEVHILAGEWDLLLKVRGDSVEGIGRLVVDRLREIEGIGRTVTLTCFSTVKEEI</sequence>
<dbReference type="PANTHER" id="PTHR30154">
    <property type="entry name" value="LEUCINE-RESPONSIVE REGULATORY PROTEIN"/>
    <property type="match status" value="1"/>
</dbReference>
<evidence type="ECO:0000256" key="1">
    <source>
        <dbReference type="ARBA" id="ARBA00023015"/>
    </source>
</evidence>
<dbReference type="GO" id="GO:0043565">
    <property type="term" value="F:sequence-specific DNA binding"/>
    <property type="evidence" value="ECO:0007669"/>
    <property type="project" value="InterPro"/>
</dbReference>
<dbReference type="PRINTS" id="PR00033">
    <property type="entry name" value="HTHASNC"/>
</dbReference>
<dbReference type="KEGG" id="flt:Sv326_0881"/>
<dbReference type="Gene3D" id="3.30.70.920">
    <property type="match status" value="1"/>
</dbReference>
<name>A0A7D6BLR0_FERL1</name>
<proteinExistence type="predicted"/>
<dbReference type="GO" id="GO:0043200">
    <property type="term" value="P:response to amino acid"/>
    <property type="evidence" value="ECO:0007669"/>
    <property type="project" value="TreeGrafter"/>
</dbReference>
<dbReference type="GO" id="GO:0005829">
    <property type="term" value="C:cytosol"/>
    <property type="evidence" value="ECO:0007669"/>
    <property type="project" value="TreeGrafter"/>
</dbReference>
<evidence type="ECO:0000313" key="6">
    <source>
        <dbReference type="Proteomes" id="UP000510821"/>
    </source>
</evidence>
<dbReference type="CDD" id="cd00090">
    <property type="entry name" value="HTH_ARSR"/>
    <property type="match status" value="1"/>
</dbReference>
<dbReference type="InterPro" id="IPR036388">
    <property type="entry name" value="WH-like_DNA-bd_sf"/>
</dbReference>
<gene>
    <name evidence="5" type="ORF">Sv326_0881</name>
</gene>
<dbReference type="InterPro" id="IPR000485">
    <property type="entry name" value="AsnC-type_HTH_dom"/>
</dbReference>
<reference evidence="6" key="1">
    <citation type="submission" date="2020-07" db="EMBL/GenBank/DDBJ databases">
        <title>Metabolic diversity and evolutionary history of the archaeal phylum ###Micrarchaeota### uncovered from a freshwater lake metagenome.</title>
        <authorList>
            <person name="Kadnikov V.V."/>
            <person name="Savvichev A.S."/>
            <person name="Mardanov A.V."/>
            <person name="Beletsky A.V."/>
            <person name="Chupakov A.V."/>
            <person name="Kokryatskaya N.M."/>
            <person name="Pimenov N.V."/>
            <person name="Ravin N.V."/>
        </authorList>
    </citation>
    <scope>NUCLEOTIDE SEQUENCE [LARGE SCALE GENOMIC DNA]</scope>
</reference>
<dbReference type="Gene3D" id="1.10.10.10">
    <property type="entry name" value="Winged helix-like DNA-binding domain superfamily/Winged helix DNA-binding domain"/>
    <property type="match status" value="1"/>
</dbReference>
<keyword evidence="3" id="KW-0804">Transcription</keyword>
<accession>A0A7D6BLR0</accession>
<dbReference type="PROSITE" id="PS50956">
    <property type="entry name" value="HTH_ASNC_2"/>
    <property type="match status" value="1"/>
</dbReference>
<organism evidence="5 6">
    <name type="scientific">Fermentimicrarchaeum limneticum</name>
    <dbReference type="NCBI Taxonomy" id="2795018"/>
    <lineage>
        <taxon>Archaea</taxon>
        <taxon>Candidatus Micrarchaeota</taxon>
        <taxon>Candidatus Fermentimicrarchaeales</taxon>
        <taxon>Candidatus Fermentimicrarchaeaceae</taxon>
        <taxon>Candidatus Fermentimicrarchaeum</taxon>
    </lineage>
</organism>
<evidence type="ECO:0000256" key="3">
    <source>
        <dbReference type="ARBA" id="ARBA00023163"/>
    </source>
</evidence>
<evidence type="ECO:0000313" key="5">
    <source>
        <dbReference type="EMBL" id="QLJ53056.1"/>
    </source>
</evidence>
<dbReference type="SUPFAM" id="SSF46785">
    <property type="entry name" value="Winged helix' DNA-binding domain"/>
    <property type="match status" value="1"/>
</dbReference>
<keyword evidence="1" id="KW-0805">Transcription regulation</keyword>
<protein>
    <submittedName>
        <fullName evidence="5">HTH-type transcriptional regulator</fullName>
    </submittedName>
</protein>
<dbReference type="InterPro" id="IPR036390">
    <property type="entry name" value="WH_DNA-bd_sf"/>
</dbReference>
<keyword evidence="2" id="KW-0238">DNA-binding</keyword>
<dbReference type="SMART" id="SM00344">
    <property type="entry name" value="HTH_ASNC"/>
    <property type="match status" value="1"/>
</dbReference>
<dbReference type="InterPro" id="IPR019888">
    <property type="entry name" value="Tscrpt_reg_AsnC-like"/>
</dbReference>
<dbReference type="AlphaFoldDB" id="A0A7D6BLR0"/>
<dbReference type="SUPFAM" id="SSF54909">
    <property type="entry name" value="Dimeric alpha+beta barrel"/>
    <property type="match status" value="1"/>
</dbReference>
<dbReference type="PANTHER" id="PTHR30154:SF34">
    <property type="entry name" value="TRANSCRIPTIONAL REGULATOR AZLB"/>
    <property type="match status" value="1"/>
</dbReference>
<dbReference type="Proteomes" id="UP000510821">
    <property type="component" value="Chromosome"/>
</dbReference>
<dbReference type="EMBL" id="CP058998">
    <property type="protein sequence ID" value="QLJ53056.1"/>
    <property type="molecule type" value="Genomic_DNA"/>
</dbReference>
<evidence type="ECO:0000259" key="4">
    <source>
        <dbReference type="PROSITE" id="PS50956"/>
    </source>
</evidence>
<dbReference type="Pfam" id="PF13412">
    <property type="entry name" value="HTH_24"/>
    <property type="match status" value="1"/>
</dbReference>
<dbReference type="InterPro" id="IPR011991">
    <property type="entry name" value="ArsR-like_HTH"/>
</dbReference>
<feature type="domain" description="HTH asnC-type" evidence="4">
    <location>
        <begin position="2"/>
        <end position="63"/>
    </location>
</feature>
<dbReference type="Pfam" id="PF01037">
    <property type="entry name" value="AsnC_trans_reg"/>
    <property type="match status" value="1"/>
</dbReference>
<dbReference type="InterPro" id="IPR019887">
    <property type="entry name" value="Tscrpt_reg_AsnC/Lrp_C"/>
</dbReference>